<sequence length="346" mass="37154">MLLLNRQDIERSVELPRLVRLLEDAHRGFASIPPVVPKRLMITQERNSAFSLFMPALLPEQQTLGIKVSSFHPDNSARGLSAINGAVLLIEAQTGRLLAMLDSAALTAIRTSAMSALATDKLCPRGRLNLAVIGAGAQAAAHVRAMAAIRDLGQVRIVSRRLTQSVALAERLAIELSLPIEAVDTVPMALADADIICTTTSHASPTPLVAPQMLKPFAHINAVGGSSLAACEIDPGLLADAQVHVDHLDSARHESGEIAQALALSVISERDIRQISALVIDQPEPPLKKSRWSYFRSVGHASQDMVVAACIYETARAGGIGRYCDYFNNPDMPRVRSRSGMDTIGE</sequence>
<dbReference type="SUPFAM" id="SSF51735">
    <property type="entry name" value="NAD(P)-binding Rossmann-fold domains"/>
    <property type="match status" value="1"/>
</dbReference>
<evidence type="ECO:0000313" key="1">
    <source>
        <dbReference type="EMBL" id="MEJ5906922.1"/>
    </source>
</evidence>
<dbReference type="Gene3D" id="3.40.50.720">
    <property type="entry name" value="NAD(P)-binding Rossmann-like Domain"/>
    <property type="match status" value="1"/>
</dbReference>
<dbReference type="InterPro" id="IPR036291">
    <property type="entry name" value="NAD(P)-bd_dom_sf"/>
</dbReference>
<dbReference type="InterPro" id="IPR003462">
    <property type="entry name" value="ODC_Mu_crystall"/>
</dbReference>
<organism evidence="1 2">
    <name type="scientific">Pseudomonas kermanshahensis</name>
    <dbReference type="NCBI Taxonomy" id="2745482"/>
    <lineage>
        <taxon>Bacteria</taxon>
        <taxon>Pseudomonadati</taxon>
        <taxon>Pseudomonadota</taxon>
        <taxon>Gammaproteobacteria</taxon>
        <taxon>Pseudomonadales</taxon>
        <taxon>Pseudomonadaceae</taxon>
        <taxon>Pseudomonas</taxon>
    </lineage>
</organism>
<proteinExistence type="predicted"/>
<dbReference type="InterPro" id="IPR023401">
    <property type="entry name" value="ODC_N"/>
</dbReference>
<protein>
    <submittedName>
        <fullName evidence="1">Ornithine cyclodeaminase family protein</fullName>
    </submittedName>
</protein>
<dbReference type="Pfam" id="PF02423">
    <property type="entry name" value="OCD_Mu_crystall"/>
    <property type="match status" value="1"/>
</dbReference>
<accession>A0ABU8RAI7</accession>
<dbReference type="PANTHER" id="PTHR13812">
    <property type="entry name" value="KETIMINE REDUCTASE MU-CRYSTALLIN"/>
    <property type="match status" value="1"/>
</dbReference>
<comment type="caution">
    <text evidence="1">The sequence shown here is derived from an EMBL/GenBank/DDBJ whole genome shotgun (WGS) entry which is preliminary data.</text>
</comment>
<keyword evidence="2" id="KW-1185">Reference proteome</keyword>
<dbReference type="EMBL" id="JBBHLD010000020">
    <property type="protein sequence ID" value="MEJ5906922.1"/>
    <property type="molecule type" value="Genomic_DNA"/>
</dbReference>
<reference evidence="1 2" key="1">
    <citation type="submission" date="2024-02" db="EMBL/GenBank/DDBJ databases">
        <title>Identification of pathogenicity and growth-promoting functions of Pseudomonas putida variants.</title>
        <authorList>
            <person name="Sun J."/>
        </authorList>
    </citation>
    <scope>NUCLEOTIDE SEQUENCE [LARGE SCALE GENOMIC DNA]</scope>
    <source>
        <strain evidence="1 2">A04</strain>
    </source>
</reference>
<name>A0ABU8RAI7_9PSED</name>
<evidence type="ECO:0000313" key="2">
    <source>
        <dbReference type="Proteomes" id="UP001377692"/>
    </source>
</evidence>
<dbReference type="PIRSF" id="PIRSF001439">
    <property type="entry name" value="CryM"/>
    <property type="match status" value="1"/>
</dbReference>
<dbReference type="RefSeq" id="WP_339550417.1">
    <property type="nucleotide sequence ID" value="NZ_JBBHLD010000020.1"/>
</dbReference>
<gene>
    <name evidence="1" type="ORF">V7V80_19775</name>
</gene>
<dbReference type="Proteomes" id="UP001377692">
    <property type="component" value="Unassembled WGS sequence"/>
</dbReference>
<dbReference type="PANTHER" id="PTHR13812:SF19">
    <property type="entry name" value="KETIMINE REDUCTASE MU-CRYSTALLIN"/>
    <property type="match status" value="1"/>
</dbReference>
<dbReference type="Gene3D" id="3.30.1780.10">
    <property type="entry name" value="ornithine cyclodeaminase, domain 1"/>
    <property type="match status" value="1"/>
</dbReference>